<dbReference type="PANTHER" id="PTHR40036:SF1">
    <property type="entry name" value="MACROCIN O-METHYLTRANSFERASE"/>
    <property type="match status" value="1"/>
</dbReference>
<accession>B0M1C7</accession>
<dbReference type="SUPFAM" id="SSF53335">
    <property type="entry name" value="S-adenosyl-L-methionine-dependent methyltransferases"/>
    <property type="match status" value="1"/>
</dbReference>
<organism evidence="1">
    <name type="scientific">Mycobacterium intracellulare</name>
    <dbReference type="NCBI Taxonomy" id="1767"/>
    <lineage>
        <taxon>Bacteria</taxon>
        <taxon>Bacillati</taxon>
        <taxon>Actinomycetota</taxon>
        <taxon>Actinomycetes</taxon>
        <taxon>Mycobacteriales</taxon>
        <taxon>Mycobacteriaceae</taxon>
        <taxon>Mycobacterium</taxon>
        <taxon>Mycobacterium avium complex (MAC)</taxon>
    </lineage>
</organism>
<dbReference type="Pfam" id="PF05711">
    <property type="entry name" value="TylF"/>
    <property type="match status" value="1"/>
</dbReference>
<dbReference type="InterPro" id="IPR029063">
    <property type="entry name" value="SAM-dependent_MTases_sf"/>
</dbReference>
<dbReference type="Gene3D" id="3.40.50.150">
    <property type="entry name" value="Vaccinia Virus protein VP39"/>
    <property type="match status" value="1"/>
</dbReference>
<keyword evidence="1" id="KW-0489">Methyltransferase</keyword>
<name>B0M1C7_MYCIT</name>
<evidence type="ECO:0000313" key="1">
    <source>
        <dbReference type="EMBL" id="BAG11527.1"/>
    </source>
</evidence>
<dbReference type="GO" id="GO:0032259">
    <property type="term" value="P:methylation"/>
    <property type="evidence" value="ECO:0007669"/>
    <property type="project" value="UniProtKB-KW"/>
</dbReference>
<keyword evidence="1" id="KW-0808">Transferase</keyword>
<protein>
    <submittedName>
        <fullName evidence="1">Methyltransferase</fullName>
    </submittedName>
</protein>
<proteinExistence type="predicted"/>
<dbReference type="AlphaFoldDB" id="B0M1C7"/>
<reference evidence="1" key="1">
    <citation type="journal article" date="2008" name="J. Bacteriol.">
        <title>Identification and Characterization of Two Novel Methyltransferase Genes That Determine the Serotype 12-Specific Structure of Glycopeptidolipids of Mycobacterium intracellulare.</title>
        <authorList>
            <person name="Nakata N."/>
            <person name="Fujiwara N."/>
            <person name="Naka T."/>
            <person name="Yano I."/>
            <person name="Kobayashi K."/>
            <person name="Maeda S."/>
        </authorList>
    </citation>
    <scope>NUCLEOTIDE SEQUENCE</scope>
</reference>
<sequence length="266" mass="29932">MLAKRWDAFLLRAHMAAISKHALPTHGQQVSLPQRGFDTHKPPYSNEKLQNQFHELRDETFWQIVPEVHDFTQLPIEPMWSLYEAVRYLTARGIGGDVVECGVLFGGASMLIAKTLLSLGDTSRELWLYDSFQGFVGEQATDDVTWYGDSIDARFSDFADIASCNIASTGYPSDKLHLVKGDVEKTAAENMNGDIALLRLDTDTYYSTKAELEYFYPKLVSGGILIIDDYGHAFGARRAVDEYFAEPGRRLLLNRVNLTNRLAVKV</sequence>
<dbReference type="GO" id="GO:0008168">
    <property type="term" value="F:methyltransferase activity"/>
    <property type="evidence" value="ECO:0007669"/>
    <property type="project" value="UniProtKB-KW"/>
</dbReference>
<dbReference type="PANTHER" id="PTHR40036">
    <property type="entry name" value="MACROCIN O-METHYLTRANSFERASE"/>
    <property type="match status" value="1"/>
</dbReference>
<dbReference type="EMBL" id="AB353739">
    <property type="protein sequence ID" value="BAG11527.1"/>
    <property type="molecule type" value="Genomic_DNA"/>
</dbReference>
<dbReference type="RefSeq" id="WP_225331521.1">
    <property type="nucleotide sequence ID" value="NZ_JAEKMZ010000024.1"/>
</dbReference>
<dbReference type="InterPro" id="IPR008884">
    <property type="entry name" value="TylF_MeTrfase"/>
</dbReference>